<dbReference type="GO" id="GO:0008747">
    <property type="term" value="F:N-acetylneuraminate lyase activity"/>
    <property type="evidence" value="ECO:0007669"/>
    <property type="project" value="TreeGrafter"/>
</dbReference>
<dbReference type="GO" id="GO:0019262">
    <property type="term" value="P:N-acetylneuraminate catabolic process"/>
    <property type="evidence" value="ECO:0007669"/>
    <property type="project" value="TreeGrafter"/>
</dbReference>
<dbReference type="PANTHER" id="PTHR42849:SF1">
    <property type="entry name" value="N-ACETYLNEURAMINATE LYASE"/>
    <property type="match status" value="1"/>
</dbReference>
<dbReference type="EMBL" id="UINC01047895">
    <property type="protein sequence ID" value="SVB57752.1"/>
    <property type="molecule type" value="Genomic_DNA"/>
</dbReference>
<dbReference type="SMART" id="SM01130">
    <property type="entry name" value="DHDPS"/>
    <property type="match status" value="1"/>
</dbReference>
<sequence length="298" mass="33204">MSADSIGKKGGLYCYVMTPYDDEGAVDFDTLERYIDAVIEGGVDGLTCIASTCEGVYLTEQERSDVAEAVCRVAKDRVPVNAGIGGFSTRQVIRYAEQAQKCGAASLMTDMQTYFSIPFEAAKQHYADLAKSVSVPIRIYNITQPTGFDFTPDRLLEMGEIEAIDSVKESSGIATRVRDIRSLCGDRFAVFCGFHFVSLEVFKYGADGWECGMHPLIVKDCVDLYRALIARDFETGARLYERLKSLFLFFKDFGVPQALKVMSTWSDIKLGRPRPPLPELTPDQTARLKQIMKDLELI</sequence>
<evidence type="ECO:0008006" key="2">
    <source>
        <dbReference type="Google" id="ProtNLM"/>
    </source>
</evidence>
<dbReference type="SUPFAM" id="SSF51569">
    <property type="entry name" value="Aldolase"/>
    <property type="match status" value="1"/>
</dbReference>
<dbReference type="GO" id="GO:0005829">
    <property type="term" value="C:cytosol"/>
    <property type="evidence" value="ECO:0007669"/>
    <property type="project" value="TreeGrafter"/>
</dbReference>
<accession>A0A382F543</accession>
<evidence type="ECO:0000313" key="1">
    <source>
        <dbReference type="EMBL" id="SVB57752.1"/>
    </source>
</evidence>
<dbReference type="InterPro" id="IPR002220">
    <property type="entry name" value="DapA-like"/>
</dbReference>
<reference evidence="1" key="1">
    <citation type="submission" date="2018-05" db="EMBL/GenBank/DDBJ databases">
        <authorList>
            <person name="Lanie J.A."/>
            <person name="Ng W.-L."/>
            <person name="Kazmierczak K.M."/>
            <person name="Andrzejewski T.M."/>
            <person name="Davidsen T.M."/>
            <person name="Wayne K.J."/>
            <person name="Tettelin H."/>
            <person name="Glass J.I."/>
            <person name="Rusch D."/>
            <person name="Podicherti R."/>
            <person name="Tsui H.-C.T."/>
            <person name="Winkler M.E."/>
        </authorList>
    </citation>
    <scope>NUCLEOTIDE SEQUENCE</scope>
</reference>
<dbReference type="PANTHER" id="PTHR42849">
    <property type="entry name" value="N-ACETYLNEURAMINATE LYASE"/>
    <property type="match status" value="1"/>
</dbReference>
<dbReference type="PRINTS" id="PR00146">
    <property type="entry name" value="DHPICSNTHASE"/>
</dbReference>
<dbReference type="PIRSF" id="PIRSF001365">
    <property type="entry name" value="DHDPS"/>
    <property type="match status" value="1"/>
</dbReference>
<organism evidence="1">
    <name type="scientific">marine metagenome</name>
    <dbReference type="NCBI Taxonomy" id="408172"/>
    <lineage>
        <taxon>unclassified sequences</taxon>
        <taxon>metagenomes</taxon>
        <taxon>ecological metagenomes</taxon>
    </lineage>
</organism>
<dbReference type="Pfam" id="PF00701">
    <property type="entry name" value="DHDPS"/>
    <property type="match status" value="1"/>
</dbReference>
<dbReference type="Gene3D" id="3.20.20.70">
    <property type="entry name" value="Aldolase class I"/>
    <property type="match status" value="1"/>
</dbReference>
<dbReference type="InterPro" id="IPR013785">
    <property type="entry name" value="Aldolase_TIM"/>
</dbReference>
<dbReference type="AlphaFoldDB" id="A0A382F543"/>
<gene>
    <name evidence="1" type="ORF">METZ01_LOCUS210606</name>
</gene>
<dbReference type="CDD" id="cd00408">
    <property type="entry name" value="DHDPS-like"/>
    <property type="match status" value="1"/>
</dbReference>
<protein>
    <recommendedName>
        <fullName evidence="2">Dihydrodipicolinate synthase</fullName>
    </recommendedName>
</protein>
<proteinExistence type="predicted"/>
<name>A0A382F543_9ZZZZ</name>